<dbReference type="RefSeq" id="WP_151969746.1">
    <property type="nucleotide sequence ID" value="NZ_AP019860.1"/>
</dbReference>
<dbReference type="EMBL" id="AP019860">
    <property type="protein sequence ID" value="BBM85655.1"/>
    <property type="molecule type" value="Genomic_DNA"/>
</dbReference>
<reference evidence="1 2" key="1">
    <citation type="submission" date="2019-08" db="EMBL/GenBank/DDBJ databases">
        <title>Complete genome sequence of Candidatus Uab amorphum.</title>
        <authorList>
            <person name="Shiratori T."/>
            <person name="Suzuki S."/>
            <person name="Kakizawa Y."/>
            <person name="Ishida K."/>
        </authorList>
    </citation>
    <scope>NUCLEOTIDE SEQUENCE [LARGE SCALE GENOMIC DNA]</scope>
    <source>
        <strain evidence="1 2">SRT547</strain>
    </source>
</reference>
<protein>
    <submittedName>
        <fullName evidence="1">Uncharacterized protein</fullName>
    </submittedName>
</protein>
<name>A0A5S9F4C7_UABAM</name>
<sequence>MKHIFLITLVICVCFAQEITFPQIKFTPSEKRINTQSFGFKLAFTVSMNGRRMGQKRQEYRQISTKEELILATDKNYVTKVKAKYRNAQVTGTNGRLQRMPISGKEYLITAQNGNVDATYPNGRKPYLPQEIQLVGMDYHTLGKDNAFSNIFAGNTFAAGKVLEIPTPAVKALLGENLSVKSMTCTVKETRVVNDKPCLILDATADISIPMGKFVMDCKLSGEMAVRLDTSEVISSTLLGPITLDSQVATPQGNAHVKGQGTAGISIGITFDGLLGCIDAMQNNPKADHVSLSLKVQRLVKHKDSKLLPKDAYAKIFLQHAKSENPRVRAFIARSINSVEHQPEFVEIITQYLQDEEKEIAKGAAYSCSRSKDLLQPQVKEILRKLYEEEEKQAKPDRTFLNWLGRCLK</sequence>
<accession>A0A5S9F4C7</accession>
<proteinExistence type="predicted"/>
<keyword evidence="2" id="KW-1185">Reference proteome</keyword>
<evidence type="ECO:0000313" key="2">
    <source>
        <dbReference type="Proteomes" id="UP000326354"/>
    </source>
</evidence>
<organism evidence="1 2">
    <name type="scientific">Uabimicrobium amorphum</name>
    <dbReference type="NCBI Taxonomy" id="2596890"/>
    <lineage>
        <taxon>Bacteria</taxon>
        <taxon>Pseudomonadati</taxon>
        <taxon>Planctomycetota</taxon>
        <taxon>Candidatus Uabimicrobiia</taxon>
        <taxon>Candidatus Uabimicrobiales</taxon>
        <taxon>Candidatus Uabimicrobiaceae</taxon>
        <taxon>Candidatus Uabimicrobium</taxon>
    </lineage>
</organism>
<dbReference type="AlphaFoldDB" id="A0A5S9F4C7"/>
<dbReference type="Gene3D" id="1.25.10.10">
    <property type="entry name" value="Leucine-rich Repeat Variant"/>
    <property type="match status" value="1"/>
</dbReference>
<gene>
    <name evidence="1" type="ORF">UABAM_04029</name>
</gene>
<dbReference type="InterPro" id="IPR011989">
    <property type="entry name" value="ARM-like"/>
</dbReference>
<dbReference type="Proteomes" id="UP000326354">
    <property type="component" value="Chromosome"/>
</dbReference>
<dbReference type="Pfam" id="PF13646">
    <property type="entry name" value="HEAT_2"/>
    <property type="match status" value="1"/>
</dbReference>
<dbReference type="KEGG" id="uam:UABAM_04029"/>
<dbReference type="InterPro" id="IPR016024">
    <property type="entry name" value="ARM-type_fold"/>
</dbReference>
<dbReference type="SUPFAM" id="SSF48371">
    <property type="entry name" value="ARM repeat"/>
    <property type="match status" value="1"/>
</dbReference>
<evidence type="ECO:0000313" key="1">
    <source>
        <dbReference type="EMBL" id="BBM85655.1"/>
    </source>
</evidence>